<name>A0A4R7CRF0_9SPHI</name>
<sequence>MLKLFPCALLAVVSFIAPVAKAYAQDTESFTTPKIDSAQQVDFERNAFSANSSDALILCSPLSLPKITSPFGMRRHPVTGRQNFHNGVDLTADKPIVMSIYDGIIVQASEHPFLGRFICTDHGGVHSIYGHLSAWLVVVGDKVRAGQEIAVMGRTGRATGVHLHFSVRIGTRYIDPIKFLLGMQEQFSNK</sequence>
<dbReference type="CDD" id="cd12797">
    <property type="entry name" value="M23_peptidase"/>
    <property type="match status" value="1"/>
</dbReference>
<proteinExistence type="predicted"/>
<dbReference type="EMBL" id="SNZV01000016">
    <property type="protein sequence ID" value="TDS06598.1"/>
    <property type="molecule type" value="Genomic_DNA"/>
</dbReference>
<feature type="signal peptide" evidence="1">
    <location>
        <begin position="1"/>
        <end position="24"/>
    </location>
</feature>
<organism evidence="3 4">
    <name type="scientific">Sphingobacterium paludis</name>
    <dbReference type="NCBI Taxonomy" id="1476465"/>
    <lineage>
        <taxon>Bacteria</taxon>
        <taxon>Pseudomonadati</taxon>
        <taxon>Bacteroidota</taxon>
        <taxon>Sphingobacteriia</taxon>
        <taxon>Sphingobacteriales</taxon>
        <taxon>Sphingobacteriaceae</taxon>
        <taxon>Sphingobacterium</taxon>
    </lineage>
</organism>
<dbReference type="AlphaFoldDB" id="A0A4R7CRF0"/>
<reference evidence="3 4" key="1">
    <citation type="submission" date="2019-03" db="EMBL/GenBank/DDBJ databases">
        <title>Genomic Encyclopedia of Type Strains, Phase III (KMG-III): the genomes of soil and plant-associated and newly described type strains.</title>
        <authorList>
            <person name="Whitman W."/>
        </authorList>
    </citation>
    <scope>NUCLEOTIDE SEQUENCE [LARGE SCALE GENOMIC DNA]</scope>
    <source>
        <strain evidence="3 4">CGMCC 1.12801</strain>
    </source>
</reference>
<accession>A0A4R7CRF0</accession>
<gene>
    <name evidence="3" type="ORF">B0I21_11638</name>
</gene>
<dbReference type="Proteomes" id="UP000294752">
    <property type="component" value="Unassembled WGS sequence"/>
</dbReference>
<feature type="chain" id="PRO_5021013863" evidence="1">
    <location>
        <begin position="25"/>
        <end position="190"/>
    </location>
</feature>
<dbReference type="InterPro" id="IPR016047">
    <property type="entry name" value="M23ase_b-sheet_dom"/>
</dbReference>
<dbReference type="PANTHER" id="PTHR21666:SF270">
    <property type="entry name" value="MUREIN HYDROLASE ACTIVATOR ENVC"/>
    <property type="match status" value="1"/>
</dbReference>
<keyword evidence="4" id="KW-1185">Reference proteome</keyword>
<evidence type="ECO:0000313" key="3">
    <source>
        <dbReference type="EMBL" id="TDS06598.1"/>
    </source>
</evidence>
<comment type="caution">
    <text evidence="3">The sequence shown here is derived from an EMBL/GenBank/DDBJ whole genome shotgun (WGS) entry which is preliminary data.</text>
</comment>
<dbReference type="OrthoDB" id="9810477at2"/>
<feature type="domain" description="M23ase beta-sheet core" evidence="2">
    <location>
        <begin position="84"/>
        <end position="176"/>
    </location>
</feature>
<dbReference type="InterPro" id="IPR050570">
    <property type="entry name" value="Cell_wall_metabolism_enzyme"/>
</dbReference>
<keyword evidence="3" id="KW-0378">Hydrolase</keyword>
<protein>
    <submittedName>
        <fullName evidence="3">Murein DD-endopeptidase MepM/ murein hydrolase activator NlpD</fullName>
    </submittedName>
</protein>
<evidence type="ECO:0000256" key="1">
    <source>
        <dbReference type="SAM" id="SignalP"/>
    </source>
</evidence>
<dbReference type="PANTHER" id="PTHR21666">
    <property type="entry name" value="PEPTIDASE-RELATED"/>
    <property type="match status" value="1"/>
</dbReference>
<dbReference type="GO" id="GO:0004222">
    <property type="term" value="F:metalloendopeptidase activity"/>
    <property type="evidence" value="ECO:0007669"/>
    <property type="project" value="TreeGrafter"/>
</dbReference>
<dbReference type="InterPro" id="IPR011055">
    <property type="entry name" value="Dup_hybrid_motif"/>
</dbReference>
<evidence type="ECO:0000259" key="2">
    <source>
        <dbReference type="Pfam" id="PF01551"/>
    </source>
</evidence>
<dbReference type="RefSeq" id="WP_133642218.1">
    <property type="nucleotide sequence ID" value="NZ_SNZV01000016.1"/>
</dbReference>
<evidence type="ECO:0000313" key="4">
    <source>
        <dbReference type="Proteomes" id="UP000294752"/>
    </source>
</evidence>
<dbReference type="Pfam" id="PF01551">
    <property type="entry name" value="Peptidase_M23"/>
    <property type="match status" value="1"/>
</dbReference>
<keyword evidence="1" id="KW-0732">Signal</keyword>
<dbReference type="SUPFAM" id="SSF51261">
    <property type="entry name" value="Duplicated hybrid motif"/>
    <property type="match status" value="1"/>
</dbReference>
<dbReference type="Gene3D" id="2.70.70.10">
    <property type="entry name" value="Glucose Permease (Domain IIA)"/>
    <property type="match status" value="1"/>
</dbReference>